<comment type="caution">
    <text evidence="3">The sequence shown here is derived from an EMBL/GenBank/DDBJ whole genome shotgun (WGS) entry which is preliminary data.</text>
</comment>
<organism evidence="3 4">
    <name type="scientific">Paenibacillus vulneris</name>
    <dbReference type="NCBI Taxonomy" id="1133364"/>
    <lineage>
        <taxon>Bacteria</taxon>
        <taxon>Bacillati</taxon>
        <taxon>Bacillota</taxon>
        <taxon>Bacilli</taxon>
        <taxon>Bacillales</taxon>
        <taxon>Paenibacillaceae</taxon>
        <taxon>Paenibacillus</taxon>
    </lineage>
</organism>
<gene>
    <name evidence="3" type="ORF">ACFQ4B_27195</name>
</gene>
<evidence type="ECO:0000256" key="1">
    <source>
        <dbReference type="SAM" id="MobiDB-lite"/>
    </source>
</evidence>
<accession>A0ABW3UWH0</accession>
<name>A0ABW3UWH0_9BACL</name>
<dbReference type="Gene3D" id="3.40.190.10">
    <property type="entry name" value="Periplasmic binding protein-like II"/>
    <property type="match status" value="2"/>
</dbReference>
<dbReference type="SUPFAM" id="SSF53850">
    <property type="entry name" value="Periplasmic binding protein-like II"/>
    <property type="match status" value="1"/>
</dbReference>
<dbReference type="InterPro" id="IPR050490">
    <property type="entry name" value="Bact_solute-bd_prot1"/>
</dbReference>
<dbReference type="PROSITE" id="PS51257">
    <property type="entry name" value="PROKAR_LIPOPROTEIN"/>
    <property type="match status" value="1"/>
</dbReference>
<feature type="compositionally biased region" description="Low complexity" evidence="1">
    <location>
        <begin position="40"/>
        <end position="54"/>
    </location>
</feature>
<evidence type="ECO:0000256" key="2">
    <source>
        <dbReference type="SAM" id="SignalP"/>
    </source>
</evidence>
<feature type="region of interest" description="Disordered" evidence="1">
    <location>
        <begin position="26"/>
        <end position="56"/>
    </location>
</feature>
<feature type="signal peptide" evidence="2">
    <location>
        <begin position="1"/>
        <end position="26"/>
    </location>
</feature>
<keyword evidence="2" id="KW-0732">Signal</keyword>
<proteinExistence type="predicted"/>
<evidence type="ECO:0000313" key="3">
    <source>
        <dbReference type="EMBL" id="MFD1223815.1"/>
    </source>
</evidence>
<reference evidence="4" key="1">
    <citation type="journal article" date="2019" name="Int. J. Syst. Evol. Microbiol.">
        <title>The Global Catalogue of Microorganisms (GCM) 10K type strain sequencing project: providing services to taxonomists for standard genome sequencing and annotation.</title>
        <authorList>
            <consortium name="The Broad Institute Genomics Platform"/>
            <consortium name="The Broad Institute Genome Sequencing Center for Infectious Disease"/>
            <person name="Wu L."/>
            <person name="Ma J."/>
        </authorList>
    </citation>
    <scope>NUCLEOTIDE SEQUENCE [LARGE SCALE GENOMIC DNA]</scope>
    <source>
        <strain evidence="4">CCUG 53270</strain>
    </source>
</reference>
<evidence type="ECO:0000313" key="4">
    <source>
        <dbReference type="Proteomes" id="UP001597180"/>
    </source>
</evidence>
<keyword evidence="4" id="KW-1185">Reference proteome</keyword>
<feature type="chain" id="PRO_5046047236" evidence="2">
    <location>
        <begin position="27"/>
        <end position="458"/>
    </location>
</feature>
<protein>
    <submittedName>
        <fullName evidence="3">Extracellular solute-binding protein</fullName>
    </submittedName>
</protein>
<dbReference type="PANTHER" id="PTHR43649">
    <property type="entry name" value="ARABINOSE-BINDING PROTEIN-RELATED"/>
    <property type="match status" value="1"/>
</dbReference>
<sequence>MKKKKWLHWALAGTFVLSATGCGAPAAQPSGGNTKQGTDAKPAVSAAPSGGAASSDKKLTGDFEIQYFVGGYGDAWWKEMIAEFQKKYPDLKIKESAGAKINDQMKPRWIQGNPPDFVYIDGAGANARQMVKDDQLLDITDWLKDLKNADGEKLSDLLISKPEEYEPGKNHTVPLVFGSWGTFYDKALFTKNGWEEPKDFESFLAVSGKIKASGMMPYIHTGVYPYYIAGGLLDSVTVSANKDDASILKKVASLEPGIFKSEPVMKALDKIVQLRDKGFIDPGSVSLNHTDSQALWLQHKAAFIPNGLWLENEMKKDIPQGFDFGFIPSISQEKGGKYIAIPYTSTIAVAKKAKNPEAAKAFIQFLFTKQHAVRWAELTGALMNVKADLESSKASNVVKSAMKYYNSPNTVVAPEVVLPADVEKARNDAIVALTTSKITPAEWADRLEKAAEKARASK</sequence>
<dbReference type="RefSeq" id="WP_345587971.1">
    <property type="nucleotide sequence ID" value="NZ_BAABJG010000014.1"/>
</dbReference>
<dbReference type="Pfam" id="PF01547">
    <property type="entry name" value="SBP_bac_1"/>
    <property type="match status" value="1"/>
</dbReference>
<dbReference type="Proteomes" id="UP001597180">
    <property type="component" value="Unassembled WGS sequence"/>
</dbReference>
<dbReference type="EMBL" id="JBHTLU010000036">
    <property type="protein sequence ID" value="MFD1223815.1"/>
    <property type="molecule type" value="Genomic_DNA"/>
</dbReference>
<dbReference type="InterPro" id="IPR006059">
    <property type="entry name" value="SBP"/>
</dbReference>